<dbReference type="InterPro" id="IPR013249">
    <property type="entry name" value="RNA_pol_sigma70_r4_t2"/>
</dbReference>
<dbReference type="InterPro" id="IPR039425">
    <property type="entry name" value="RNA_pol_sigma-70-like"/>
</dbReference>
<organism evidence="8 9">
    <name type="scientific">Priestia megaterium</name>
    <name type="common">Bacillus megaterium</name>
    <dbReference type="NCBI Taxonomy" id="1404"/>
    <lineage>
        <taxon>Bacteria</taxon>
        <taxon>Bacillati</taxon>
        <taxon>Bacillota</taxon>
        <taxon>Bacilli</taxon>
        <taxon>Bacillales</taxon>
        <taxon>Bacillaceae</taxon>
        <taxon>Priestia</taxon>
    </lineage>
</organism>
<dbReference type="Pfam" id="PF04542">
    <property type="entry name" value="Sigma70_r2"/>
    <property type="match status" value="1"/>
</dbReference>
<dbReference type="GO" id="GO:0003677">
    <property type="term" value="F:DNA binding"/>
    <property type="evidence" value="ECO:0007669"/>
    <property type="project" value="UniProtKB-KW"/>
</dbReference>
<evidence type="ECO:0000256" key="2">
    <source>
        <dbReference type="ARBA" id="ARBA00023015"/>
    </source>
</evidence>
<evidence type="ECO:0000259" key="7">
    <source>
        <dbReference type="Pfam" id="PF08281"/>
    </source>
</evidence>
<keyword evidence="3" id="KW-0731">Sigma factor</keyword>
<gene>
    <name evidence="8" type="ORF">HFZ78_15990</name>
</gene>
<sequence>MSHKLREADLARSQNEDRLENDFWIENYPKLLRYCHFIARNRWDGDEIAQETFIKALKYGNHSQKLTTALLNKIAYNHWIDMLRKRKNETVEADLDFSTHSLTNQLDNTRESVDILLKNFTPNQAIIFLLKEGFQYQLKEIASMLDFTEMAVKSNLHRAKKRLDKAIDAEQVQSVDLFWEEEEREQLSDLFYEALKNQDPTILIQSLPIRTSNEVPKLVTGKLRSKPNYTPSSTLCMAA</sequence>
<evidence type="ECO:0000256" key="4">
    <source>
        <dbReference type="ARBA" id="ARBA00023125"/>
    </source>
</evidence>
<dbReference type="Proteomes" id="UP000501868">
    <property type="component" value="Chromosome"/>
</dbReference>
<feature type="domain" description="RNA polymerase sigma-70 region 2" evidence="6">
    <location>
        <begin position="26"/>
        <end position="87"/>
    </location>
</feature>
<protein>
    <submittedName>
        <fullName evidence="8">Sigma-70 family RNA polymerase sigma factor</fullName>
    </submittedName>
</protein>
<dbReference type="InterPro" id="IPR013324">
    <property type="entry name" value="RNA_pol_sigma_r3/r4-like"/>
</dbReference>
<dbReference type="Pfam" id="PF08281">
    <property type="entry name" value="Sigma70_r4_2"/>
    <property type="match status" value="1"/>
</dbReference>
<evidence type="ECO:0000259" key="6">
    <source>
        <dbReference type="Pfam" id="PF04542"/>
    </source>
</evidence>
<reference evidence="8 9" key="1">
    <citation type="submission" date="2020-04" db="EMBL/GenBank/DDBJ databases">
        <title>Genome-Wide Identification of 5-Methylcytosine Sites in Bacterial Genomes By High-Throughput Sequencing of MspJI Restriction Fragments.</title>
        <authorList>
            <person name="Wu V."/>
        </authorList>
    </citation>
    <scope>NUCLEOTIDE SEQUENCE [LARGE SCALE GENOMIC DNA]</scope>
    <source>
        <strain evidence="8 9">S2</strain>
    </source>
</reference>
<keyword evidence="2" id="KW-0805">Transcription regulation</keyword>
<dbReference type="GO" id="GO:0016987">
    <property type="term" value="F:sigma factor activity"/>
    <property type="evidence" value="ECO:0007669"/>
    <property type="project" value="UniProtKB-KW"/>
</dbReference>
<accession>A0A6H1P3C0</accession>
<reference evidence="8 9" key="2">
    <citation type="submission" date="2020-04" db="EMBL/GenBank/DDBJ databases">
        <authorList>
            <person name="Fomenkov A."/>
            <person name="Anton B.P."/>
            <person name="Roberts R.J."/>
        </authorList>
    </citation>
    <scope>NUCLEOTIDE SEQUENCE [LARGE SCALE GENOMIC DNA]</scope>
    <source>
        <strain evidence="8 9">S2</strain>
    </source>
</reference>
<evidence type="ECO:0000256" key="5">
    <source>
        <dbReference type="ARBA" id="ARBA00023163"/>
    </source>
</evidence>
<evidence type="ECO:0000256" key="1">
    <source>
        <dbReference type="ARBA" id="ARBA00010641"/>
    </source>
</evidence>
<dbReference type="InterPro" id="IPR007627">
    <property type="entry name" value="RNA_pol_sigma70_r2"/>
</dbReference>
<proteinExistence type="inferred from homology"/>
<name>A0A6H1P3C0_PRIMG</name>
<keyword evidence="4" id="KW-0238">DNA-binding</keyword>
<dbReference type="InterPro" id="IPR013325">
    <property type="entry name" value="RNA_pol_sigma_r2"/>
</dbReference>
<dbReference type="SUPFAM" id="SSF88946">
    <property type="entry name" value="Sigma2 domain of RNA polymerase sigma factors"/>
    <property type="match status" value="1"/>
</dbReference>
<dbReference type="Gene3D" id="1.10.10.10">
    <property type="entry name" value="Winged helix-like DNA-binding domain superfamily/Winged helix DNA-binding domain"/>
    <property type="match status" value="1"/>
</dbReference>
<dbReference type="PANTHER" id="PTHR43133:SF8">
    <property type="entry name" value="RNA POLYMERASE SIGMA FACTOR HI_1459-RELATED"/>
    <property type="match status" value="1"/>
</dbReference>
<dbReference type="NCBIfam" id="TIGR02937">
    <property type="entry name" value="sigma70-ECF"/>
    <property type="match status" value="1"/>
</dbReference>
<dbReference type="PANTHER" id="PTHR43133">
    <property type="entry name" value="RNA POLYMERASE ECF-TYPE SIGMA FACTO"/>
    <property type="match status" value="1"/>
</dbReference>
<feature type="domain" description="RNA polymerase sigma factor 70 region 4 type 2" evidence="7">
    <location>
        <begin position="121"/>
        <end position="163"/>
    </location>
</feature>
<dbReference type="GO" id="GO:0006352">
    <property type="term" value="P:DNA-templated transcription initiation"/>
    <property type="evidence" value="ECO:0007669"/>
    <property type="project" value="InterPro"/>
</dbReference>
<evidence type="ECO:0000256" key="3">
    <source>
        <dbReference type="ARBA" id="ARBA00023082"/>
    </source>
</evidence>
<dbReference type="EMBL" id="CP051128">
    <property type="protein sequence ID" value="QIZ08046.1"/>
    <property type="molecule type" value="Genomic_DNA"/>
</dbReference>
<keyword evidence="5" id="KW-0804">Transcription</keyword>
<dbReference type="InterPro" id="IPR014284">
    <property type="entry name" value="RNA_pol_sigma-70_dom"/>
</dbReference>
<dbReference type="AlphaFoldDB" id="A0A6H1P3C0"/>
<dbReference type="SUPFAM" id="SSF88659">
    <property type="entry name" value="Sigma3 and sigma4 domains of RNA polymerase sigma factors"/>
    <property type="match status" value="1"/>
</dbReference>
<dbReference type="InterPro" id="IPR036388">
    <property type="entry name" value="WH-like_DNA-bd_sf"/>
</dbReference>
<evidence type="ECO:0000313" key="9">
    <source>
        <dbReference type="Proteomes" id="UP000501868"/>
    </source>
</evidence>
<evidence type="ECO:0000313" key="8">
    <source>
        <dbReference type="EMBL" id="QIZ08046.1"/>
    </source>
</evidence>
<comment type="similarity">
    <text evidence="1">Belongs to the sigma-70 factor family. ECF subfamily.</text>
</comment>
<dbReference type="Gene3D" id="1.10.1740.10">
    <property type="match status" value="1"/>
</dbReference>